<comment type="caution">
    <text evidence="3">The sequence shown here is derived from an EMBL/GenBank/DDBJ whole genome shotgun (WGS) entry which is preliminary data.</text>
</comment>
<evidence type="ECO:0000313" key="4">
    <source>
        <dbReference type="Proteomes" id="UP000217528"/>
    </source>
</evidence>
<reference evidence="3 4" key="1">
    <citation type="journal article" date="2017" name="BMC Genomics">
        <title>Genomic analysis of methanogenic archaea reveals a shift towards energy conservation.</title>
        <authorList>
            <person name="Gilmore S.P."/>
            <person name="Henske J.K."/>
            <person name="Sexton J.A."/>
            <person name="Solomon K.V."/>
            <person name="Seppala S."/>
            <person name="Yoo J.I."/>
            <person name="Huyett L.M."/>
            <person name="Pressman A."/>
            <person name="Cogan J.Z."/>
            <person name="Kivenson V."/>
            <person name="Peng X."/>
            <person name="Tan Y."/>
            <person name="Valentine D.L."/>
            <person name="O'Malley M.A."/>
        </authorList>
    </citation>
    <scope>NUCLEOTIDE SEQUENCE [LARGE SCALE GENOMIC DNA]</scope>
    <source>
        <strain evidence="3 4">1R-7</strain>
    </source>
</reference>
<dbReference type="PRINTS" id="PR00502">
    <property type="entry name" value="NUDIXFAMILY"/>
</dbReference>
<evidence type="ECO:0000256" key="1">
    <source>
        <dbReference type="ARBA" id="ARBA00022801"/>
    </source>
</evidence>
<dbReference type="SUPFAM" id="SSF55811">
    <property type="entry name" value="Nudix"/>
    <property type="match status" value="1"/>
</dbReference>
<dbReference type="CDD" id="cd18873">
    <property type="entry name" value="NUDIX_NadM_like"/>
    <property type="match status" value="1"/>
</dbReference>
<evidence type="ECO:0000313" key="3">
    <source>
        <dbReference type="EMBL" id="PAV08287.1"/>
    </source>
</evidence>
<protein>
    <recommendedName>
        <fullName evidence="2">Nudix hydrolase domain-containing protein</fullName>
    </recommendedName>
</protein>
<keyword evidence="1" id="KW-0378">Hydrolase</keyword>
<dbReference type="Pfam" id="PF00293">
    <property type="entry name" value="NUDIX"/>
    <property type="match status" value="1"/>
</dbReference>
<proteinExistence type="predicted"/>
<organism evidence="3 4">
    <name type="scientific">Methanosphaera cuniculi</name>
    <dbReference type="NCBI Taxonomy" id="1077256"/>
    <lineage>
        <taxon>Archaea</taxon>
        <taxon>Methanobacteriati</taxon>
        <taxon>Methanobacteriota</taxon>
        <taxon>Methanomada group</taxon>
        <taxon>Methanobacteria</taxon>
        <taxon>Methanobacteriales</taxon>
        <taxon>Methanobacteriaceae</taxon>
        <taxon>Methanosphaera</taxon>
    </lineage>
</organism>
<feature type="domain" description="Nudix hydrolase" evidence="2">
    <location>
        <begin position="18"/>
        <end position="148"/>
    </location>
</feature>
<dbReference type="InterPro" id="IPR000086">
    <property type="entry name" value="NUDIX_hydrolase_dom"/>
</dbReference>
<dbReference type="AlphaFoldDB" id="A0A2A2HFV3"/>
<dbReference type="GO" id="GO:0016787">
    <property type="term" value="F:hydrolase activity"/>
    <property type="evidence" value="ECO:0007669"/>
    <property type="project" value="UniProtKB-KW"/>
</dbReference>
<name>A0A2A2HFV3_9EURY</name>
<sequence>MKNFIIFIDSYIIIMSKYRNPALTVDIIIEKDSEIVLIKRKNDPFKGSWAIPGGFVDYGETVEHAAVREAFEETSLHVKLENLVGVYSDPNRDPRGHTVTIAYTASIKEGFLKADDDACDAEFISIDKLSSISLAFDHNLILSDAMKYL</sequence>
<dbReference type="Gene3D" id="3.90.79.10">
    <property type="entry name" value="Nucleoside Triphosphate Pyrophosphohydrolase"/>
    <property type="match status" value="1"/>
</dbReference>
<dbReference type="InterPro" id="IPR020476">
    <property type="entry name" value="Nudix_hydrolase"/>
</dbReference>
<keyword evidence="4" id="KW-1185">Reference proteome</keyword>
<gene>
    <name evidence="3" type="ORF">ASJ82_03620</name>
</gene>
<dbReference type="Proteomes" id="UP000217528">
    <property type="component" value="Unassembled WGS sequence"/>
</dbReference>
<dbReference type="EMBL" id="LMVN01000001">
    <property type="protein sequence ID" value="PAV08287.1"/>
    <property type="molecule type" value="Genomic_DNA"/>
</dbReference>
<dbReference type="PROSITE" id="PS51462">
    <property type="entry name" value="NUDIX"/>
    <property type="match status" value="1"/>
</dbReference>
<dbReference type="PANTHER" id="PTHR43736:SF1">
    <property type="entry name" value="DIHYDRONEOPTERIN TRIPHOSPHATE DIPHOSPHATASE"/>
    <property type="match status" value="1"/>
</dbReference>
<dbReference type="PANTHER" id="PTHR43736">
    <property type="entry name" value="ADP-RIBOSE PYROPHOSPHATASE"/>
    <property type="match status" value="1"/>
</dbReference>
<dbReference type="InterPro" id="IPR015797">
    <property type="entry name" value="NUDIX_hydrolase-like_dom_sf"/>
</dbReference>
<accession>A0A2A2HFV3</accession>
<evidence type="ECO:0000259" key="2">
    <source>
        <dbReference type="PROSITE" id="PS51462"/>
    </source>
</evidence>